<protein>
    <submittedName>
        <fullName evidence="1">DUF1893 domain-containing protein</fullName>
    </submittedName>
</protein>
<evidence type="ECO:0000313" key="2">
    <source>
        <dbReference type="EMBL" id="KAA2375681.1"/>
    </source>
</evidence>
<dbReference type="EMBL" id="VVXK01000007">
    <property type="protein sequence ID" value="KAA2370633.1"/>
    <property type="molecule type" value="Genomic_DNA"/>
</dbReference>
<comment type="caution">
    <text evidence="1">The sequence shown here is derived from an EMBL/GenBank/DDBJ whole genome shotgun (WGS) entry which is preliminary data.</text>
</comment>
<reference evidence="3 4" key="1">
    <citation type="journal article" date="2019" name="Nat. Med.">
        <title>A library of human gut bacterial isolates paired with longitudinal multiomics data enables mechanistic microbiome research.</title>
        <authorList>
            <person name="Poyet M."/>
            <person name="Groussin M."/>
            <person name="Gibbons S.M."/>
            <person name="Avila-Pacheco J."/>
            <person name="Jiang X."/>
            <person name="Kearney S.M."/>
            <person name="Perrotta A.R."/>
            <person name="Berdy B."/>
            <person name="Zhao S."/>
            <person name="Lieberman T.D."/>
            <person name="Swanson P.K."/>
            <person name="Smith M."/>
            <person name="Roesemann S."/>
            <person name="Alexander J.E."/>
            <person name="Rich S.A."/>
            <person name="Livny J."/>
            <person name="Vlamakis H."/>
            <person name="Clish C."/>
            <person name="Bullock K."/>
            <person name="Deik A."/>
            <person name="Scott J."/>
            <person name="Pierce K.A."/>
            <person name="Xavier R.J."/>
            <person name="Alm E.J."/>
        </authorList>
    </citation>
    <scope>NUCLEOTIDE SEQUENCE [LARGE SCALE GENOMIC DNA]</scope>
    <source>
        <strain evidence="2 3">BIOML-A1</strain>
        <strain evidence="1 4">BIOML-A2</strain>
    </source>
</reference>
<evidence type="ECO:0000313" key="4">
    <source>
        <dbReference type="Proteomes" id="UP000323567"/>
    </source>
</evidence>
<dbReference type="Proteomes" id="UP000322658">
    <property type="component" value="Unassembled WGS sequence"/>
</dbReference>
<dbReference type="InterPro" id="IPR015067">
    <property type="entry name" value="DUF1893_TM1506-like"/>
</dbReference>
<evidence type="ECO:0000313" key="1">
    <source>
        <dbReference type="EMBL" id="KAA2370633.1"/>
    </source>
</evidence>
<proteinExistence type="predicted"/>
<dbReference type="SUPFAM" id="SSF53927">
    <property type="entry name" value="Cytidine deaminase-like"/>
    <property type="match status" value="1"/>
</dbReference>
<dbReference type="AlphaFoldDB" id="A0A5B3GAC0"/>
<gene>
    <name evidence="2" type="ORF">F2Y07_07765</name>
    <name evidence="1" type="ORF">F2Y13_06610</name>
</gene>
<dbReference type="Gene3D" id="3.40.140.30">
    <property type="entry name" value="Hypothetical protein TM1506"/>
    <property type="match status" value="1"/>
</dbReference>
<dbReference type="RefSeq" id="WP_022061574.1">
    <property type="nucleotide sequence ID" value="NZ_AP031448.1"/>
</dbReference>
<dbReference type="Proteomes" id="UP000323567">
    <property type="component" value="Unassembled WGS sequence"/>
</dbReference>
<dbReference type="EMBL" id="VVXJ01000014">
    <property type="protein sequence ID" value="KAA2375681.1"/>
    <property type="molecule type" value="Genomic_DNA"/>
</dbReference>
<name>A0A5B3GAC0_9BACT</name>
<dbReference type="Pfam" id="PF08973">
    <property type="entry name" value="TM1506"/>
    <property type="match status" value="1"/>
</dbReference>
<evidence type="ECO:0000313" key="3">
    <source>
        <dbReference type="Proteomes" id="UP000322658"/>
    </source>
</evidence>
<sequence>MGTDNANKDRQAIDLLFAERCSCVVRNGDTIRIFRERGVRDLWRLLHEEPELLDGAFVADKVVGKGAAALMAAGRVRELFADVVSHAALELLNGAGIPVSYTVAVPHIINRAGDGICPVERLCAGARTAAECLPLIEGFLTAGKGAP</sequence>
<accession>A0A5B3GAC0</accession>
<organism evidence="1 4">
    <name type="scientific">Alistipes shahii</name>
    <dbReference type="NCBI Taxonomy" id="328814"/>
    <lineage>
        <taxon>Bacteria</taxon>
        <taxon>Pseudomonadati</taxon>
        <taxon>Bacteroidota</taxon>
        <taxon>Bacteroidia</taxon>
        <taxon>Bacteroidales</taxon>
        <taxon>Rikenellaceae</taxon>
        <taxon>Alistipes</taxon>
    </lineage>
</organism>
<dbReference type="InterPro" id="IPR037081">
    <property type="entry name" value="Hyp_TM1506"/>
</dbReference>
<dbReference type="GO" id="GO:0003824">
    <property type="term" value="F:catalytic activity"/>
    <property type="evidence" value="ECO:0007669"/>
    <property type="project" value="InterPro"/>
</dbReference>
<dbReference type="InterPro" id="IPR016193">
    <property type="entry name" value="Cytidine_deaminase-like"/>
</dbReference>